<gene>
    <name evidence="1" type="ORF">GCM10010993_21610</name>
</gene>
<comment type="caution">
    <text evidence="1">The sequence shown here is derived from an EMBL/GenBank/DDBJ whole genome shotgun (WGS) entry which is preliminary data.</text>
</comment>
<accession>A0ABQ1MLP2</accession>
<proteinExistence type="predicted"/>
<evidence type="ECO:0000313" key="2">
    <source>
        <dbReference type="Proteomes" id="UP000635885"/>
    </source>
</evidence>
<reference evidence="2" key="1">
    <citation type="journal article" date="2019" name="Int. J. Syst. Evol. Microbiol.">
        <title>The Global Catalogue of Microorganisms (GCM) 10K type strain sequencing project: providing services to taxonomists for standard genome sequencing and annotation.</title>
        <authorList>
            <consortium name="The Broad Institute Genomics Platform"/>
            <consortium name="The Broad Institute Genome Sequencing Center for Infectious Disease"/>
            <person name="Wu L."/>
            <person name="Ma J."/>
        </authorList>
    </citation>
    <scope>NUCLEOTIDE SEQUENCE [LARGE SCALE GENOMIC DNA]</scope>
    <source>
        <strain evidence="2">CGMCC 1.12479</strain>
    </source>
</reference>
<organism evidence="1 2">
    <name type="scientific">Belliella aquatica</name>
    <dbReference type="NCBI Taxonomy" id="1323734"/>
    <lineage>
        <taxon>Bacteria</taxon>
        <taxon>Pseudomonadati</taxon>
        <taxon>Bacteroidota</taxon>
        <taxon>Cytophagia</taxon>
        <taxon>Cytophagales</taxon>
        <taxon>Cyclobacteriaceae</taxon>
        <taxon>Belliella</taxon>
    </lineage>
</organism>
<evidence type="ECO:0000313" key="1">
    <source>
        <dbReference type="EMBL" id="GGC42715.1"/>
    </source>
</evidence>
<evidence type="ECO:0008006" key="3">
    <source>
        <dbReference type="Google" id="ProtNLM"/>
    </source>
</evidence>
<dbReference type="Proteomes" id="UP000635885">
    <property type="component" value="Unassembled WGS sequence"/>
</dbReference>
<protein>
    <recommendedName>
        <fullName evidence="3">Transposase</fullName>
    </recommendedName>
</protein>
<dbReference type="EMBL" id="BMFD01000006">
    <property type="protein sequence ID" value="GGC42715.1"/>
    <property type="molecule type" value="Genomic_DNA"/>
</dbReference>
<name>A0ABQ1MLP2_9BACT</name>
<sequence length="51" mass="6029">MYDMFRTKLYEENRIPNFTTIIFVLNLILGKIETYNILKNLKTDCGTNIAQ</sequence>
<keyword evidence="2" id="KW-1185">Reference proteome</keyword>